<organism evidence="2 3">
    <name type="scientific">Triticum urartu</name>
    <name type="common">Red wild einkorn</name>
    <name type="synonym">Crithodium urartu</name>
    <dbReference type="NCBI Taxonomy" id="4572"/>
    <lineage>
        <taxon>Eukaryota</taxon>
        <taxon>Viridiplantae</taxon>
        <taxon>Streptophyta</taxon>
        <taxon>Embryophyta</taxon>
        <taxon>Tracheophyta</taxon>
        <taxon>Spermatophyta</taxon>
        <taxon>Magnoliopsida</taxon>
        <taxon>Liliopsida</taxon>
        <taxon>Poales</taxon>
        <taxon>Poaceae</taxon>
        <taxon>BOP clade</taxon>
        <taxon>Pooideae</taxon>
        <taxon>Triticodae</taxon>
        <taxon>Triticeae</taxon>
        <taxon>Triticinae</taxon>
        <taxon>Triticum</taxon>
    </lineage>
</organism>
<name>A0A8R7Q4W7_TRIUA</name>
<dbReference type="AlphaFoldDB" id="A0A8R7Q4W7"/>
<dbReference type="EnsemblPlants" id="TuG1812G0400002040.01.T01">
    <property type="protein sequence ID" value="TuG1812G0400002040.01.T01.cds377279"/>
    <property type="gene ID" value="TuG1812G0400002040.01"/>
</dbReference>
<dbReference type="Gramene" id="TuG1812G0400002040.01.T01">
    <property type="protein sequence ID" value="TuG1812G0400002040.01.T01.cds377279"/>
    <property type="gene ID" value="TuG1812G0400002040.01"/>
</dbReference>
<feature type="compositionally biased region" description="Polar residues" evidence="1">
    <location>
        <begin position="1"/>
        <end position="12"/>
    </location>
</feature>
<sequence length="106" mass="12069">SPRTRNLSHRTPTQPPPLLFYRPRRLVGSGEKESARLLPLRLSCTQPPPRPRPHRSSAPRRHRVCHFSCALSSPFPSHSRAPALHHPLLLDRLFPRLKEHGARSCA</sequence>
<dbReference type="Proteomes" id="UP000015106">
    <property type="component" value="Chromosome 4"/>
</dbReference>
<accession>A0A8R7Q4W7</accession>
<reference evidence="2" key="3">
    <citation type="submission" date="2022-06" db="UniProtKB">
        <authorList>
            <consortium name="EnsemblPlants"/>
        </authorList>
    </citation>
    <scope>IDENTIFICATION</scope>
</reference>
<protein>
    <submittedName>
        <fullName evidence="2">Uncharacterized protein</fullName>
    </submittedName>
</protein>
<evidence type="ECO:0000313" key="2">
    <source>
        <dbReference type="EnsemblPlants" id="TuG1812G0400002040.01.T01.cds377279"/>
    </source>
</evidence>
<proteinExistence type="predicted"/>
<evidence type="ECO:0000313" key="3">
    <source>
        <dbReference type="Proteomes" id="UP000015106"/>
    </source>
</evidence>
<reference evidence="2" key="2">
    <citation type="submission" date="2018-03" db="EMBL/GenBank/DDBJ databases">
        <title>The Triticum urartu genome reveals the dynamic nature of wheat genome evolution.</title>
        <authorList>
            <person name="Ling H."/>
            <person name="Ma B."/>
            <person name="Shi X."/>
            <person name="Liu H."/>
            <person name="Dong L."/>
            <person name="Sun H."/>
            <person name="Cao Y."/>
            <person name="Gao Q."/>
            <person name="Zheng S."/>
            <person name="Li Y."/>
            <person name="Yu Y."/>
            <person name="Du H."/>
            <person name="Qi M."/>
            <person name="Li Y."/>
            <person name="Yu H."/>
            <person name="Cui Y."/>
            <person name="Wang N."/>
            <person name="Chen C."/>
            <person name="Wu H."/>
            <person name="Zhao Y."/>
            <person name="Zhang J."/>
            <person name="Li Y."/>
            <person name="Zhou W."/>
            <person name="Zhang B."/>
            <person name="Hu W."/>
            <person name="Eijk M."/>
            <person name="Tang J."/>
            <person name="Witsenboer H."/>
            <person name="Zhao S."/>
            <person name="Li Z."/>
            <person name="Zhang A."/>
            <person name="Wang D."/>
            <person name="Liang C."/>
        </authorList>
    </citation>
    <scope>NUCLEOTIDE SEQUENCE [LARGE SCALE GENOMIC DNA]</scope>
    <source>
        <strain evidence="2">cv. G1812</strain>
    </source>
</reference>
<reference evidence="3" key="1">
    <citation type="journal article" date="2013" name="Nature">
        <title>Draft genome of the wheat A-genome progenitor Triticum urartu.</title>
        <authorList>
            <person name="Ling H.Q."/>
            <person name="Zhao S."/>
            <person name="Liu D."/>
            <person name="Wang J."/>
            <person name="Sun H."/>
            <person name="Zhang C."/>
            <person name="Fan H."/>
            <person name="Li D."/>
            <person name="Dong L."/>
            <person name="Tao Y."/>
            <person name="Gao C."/>
            <person name="Wu H."/>
            <person name="Li Y."/>
            <person name="Cui Y."/>
            <person name="Guo X."/>
            <person name="Zheng S."/>
            <person name="Wang B."/>
            <person name="Yu K."/>
            <person name="Liang Q."/>
            <person name="Yang W."/>
            <person name="Lou X."/>
            <person name="Chen J."/>
            <person name="Feng M."/>
            <person name="Jian J."/>
            <person name="Zhang X."/>
            <person name="Luo G."/>
            <person name="Jiang Y."/>
            <person name="Liu J."/>
            <person name="Wang Z."/>
            <person name="Sha Y."/>
            <person name="Zhang B."/>
            <person name="Wu H."/>
            <person name="Tang D."/>
            <person name="Shen Q."/>
            <person name="Xue P."/>
            <person name="Zou S."/>
            <person name="Wang X."/>
            <person name="Liu X."/>
            <person name="Wang F."/>
            <person name="Yang Y."/>
            <person name="An X."/>
            <person name="Dong Z."/>
            <person name="Zhang K."/>
            <person name="Zhang X."/>
            <person name="Luo M.C."/>
            <person name="Dvorak J."/>
            <person name="Tong Y."/>
            <person name="Wang J."/>
            <person name="Yang H."/>
            <person name="Li Z."/>
            <person name="Wang D."/>
            <person name="Zhang A."/>
            <person name="Wang J."/>
        </authorList>
    </citation>
    <scope>NUCLEOTIDE SEQUENCE</scope>
    <source>
        <strain evidence="3">cv. G1812</strain>
    </source>
</reference>
<feature type="region of interest" description="Disordered" evidence="1">
    <location>
        <begin position="1"/>
        <end position="23"/>
    </location>
</feature>
<keyword evidence="3" id="KW-1185">Reference proteome</keyword>
<evidence type="ECO:0000256" key="1">
    <source>
        <dbReference type="SAM" id="MobiDB-lite"/>
    </source>
</evidence>